<evidence type="ECO:0000256" key="5">
    <source>
        <dbReference type="ARBA" id="ARBA00023284"/>
    </source>
</evidence>
<feature type="active site" description="Cysteine sulfenic acid (-SOH) intermediate" evidence="6">
    <location>
        <position position="68"/>
    </location>
</feature>
<feature type="domain" description="Redoxin" evidence="8">
    <location>
        <begin position="26"/>
        <end position="178"/>
    </location>
</feature>
<keyword evidence="5 7" id="KW-0676">Redox-active center</keyword>
<evidence type="ECO:0000313" key="10">
    <source>
        <dbReference type="Proteomes" id="UP000076871"/>
    </source>
</evidence>
<dbReference type="EMBL" id="KV427661">
    <property type="protein sequence ID" value="KZT01681.1"/>
    <property type="molecule type" value="Genomic_DNA"/>
</dbReference>
<dbReference type="GO" id="GO:0005829">
    <property type="term" value="C:cytosol"/>
    <property type="evidence" value="ECO:0007669"/>
    <property type="project" value="TreeGrafter"/>
</dbReference>
<dbReference type="InterPro" id="IPR036249">
    <property type="entry name" value="Thioredoxin-like_sf"/>
</dbReference>
<dbReference type="InterPro" id="IPR013740">
    <property type="entry name" value="Redoxin"/>
</dbReference>
<evidence type="ECO:0000256" key="6">
    <source>
        <dbReference type="PIRSR" id="PIRSR637944-1"/>
    </source>
</evidence>
<dbReference type="PANTHER" id="PTHR10430:SF39">
    <property type="entry name" value="PEROXISOMAL MEMBRANE ASSOCIATED PROTEIN 20"/>
    <property type="match status" value="1"/>
</dbReference>
<keyword evidence="3 7" id="KW-0049">Antioxidant</keyword>
<dbReference type="SUPFAM" id="SSF52833">
    <property type="entry name" value="Thioredoxin-like"/>
    <property type="match status" value="1"/>
</dbReference>
<keyword evidence="2 7" id="KW-0575">Peroxidase</keyword>
<reference evidence="9 10" key="1">
    <citation type="journal article" date="2016" name="Mol. Biol. Evol.">
        <title>Comparative Genomics of Early-Diverging Mushroom-Forming Fungi Provides Insights into the Origins of Lignocellulose Decay Capabilities.</title>
        <authorList>
            <person name="Nagy L.G."/>
            <person name="Riley R."/>
            <person name="Tritt A."/>
            <person name="Adam C."/>
            <person name="Daum C."/>
            <person name="Floudas D."/>
            <person name="Sun H."/>
            <person name="Yadav J.S."/>
            <person name="Pangilinan J."/>
            <person name="Larsson K.H."/>
            <person name="Matsuura K."/>
            <person name="Barry K."/>
            <person name="Labutti K."/>
            <person name="Kuo R."/>
            <person name="Ohm R.A."/>
            <person name="Bhattacharya S.S."/>
            <person name="Shirouzu T."/>
            <person name="Yoshinaga Y."/>
            <person name="Martin F.M."/>
            <person name="Grigoriev I.V."/>
            <person name="Hibbett D.S."/>
        </authorList>
    </citation>
    <scope>NUCLEOTIDE SEQUENCE [LARGE SCALE GENOMIC DNA]</scope>
    <source>
        <strain evidence="9 10">93-53</strain>
    </source>
</reference>
<protein>
    <submittedName>
        <fullName evidence="9">Redoxin</fullName>
    </submittedName>
</protein>
<dbReference type="Proteomes" id="UP000076871">
    <property type="component" value="Unassembled WGS sequence"/>
</dbReference>
<evidence type="ECO:0000256" key="7">
    <source>
        <dbReference type="RuleBase" id="RU366011"/>
    </source>
</evidence>
<dbReference type="AlphaFoldDB" id="A0A165BUK4"/>
<evidence type="ECO:0000256" key="3">
    <source>
        <dbReference type="ARBA" id="ARBA00022862"/>
    </source>
</evidence>
<dbReference type="Gene3D" id="3.40.30.10">
    <property type="entry name" value="Glutaredoxin"/>
    <property type="match status" value="1"/>
</dbReference>
<dbReference type="GO" id="GO:0045454">
    <property type="term" value="P:cell redox homeostasis"/>
    <property type="evidence" value="ECO:0007669"/>
    <property type="project" value="TreeGrafter"/>
</dbReference>
<proteinExistence type="inferred from homology"/>
<dbReference type="CDD" id="cd03013">
    <property type="entry name" value="PRX5_like"/>
    <property type="match status" value="1"/>
</dbReference>
<evidence type="ECO:0000256" key="1">
    <source>
        <dbReference type="ARBA" id="ARBA00010505"/>
    </source>
</evidence>
<dbReference type="STRING" id="1314785.A0A165BUK4"/>
<dbReference type="GeneID" id="63822090"/>
<dbReference type="PANTHER" id="PTHR10430">
    <property type="entry name" value="PEROXIREDOXIN"/>
    <property type="match status" value="1"/>
</dbReference>
<dbReference type="Pfam" id="PF08534">
    <property type="entry name" value="Redoxin"/>
    <property type="match status" value="1"/>
</dbReference>
<dbReference type="InterPro" id="IPR037944">
    <property type="entry name" value="PRX5-like"/>
</dbReference>
<dbReference type="RefSeq" id="XP_040759421.1">
    <property type="nucleotide sequence ID" value="XM_040905060.1"/>
</dbReference>
<dbReference type="GO" id="GO:0034599">
    <property type="term" value="P:cellular response to oxidative stress"/>
    <property type="evidence" value="ECO:0007669"/>
    <property type="project" value="InterPro"/>
</dbReference>
<dbReference type="GO" id="GO:0008379">
    <property type="term" value="F:thioredoxin peroxidase activity"/>
    <property type="evidence" value="ECO:0007669"/>
    <property type="project" value="InterPro"/>
</dbReference>
<comment type="similarity">
    <text evidence="1 7">Belongs to the peroxiredoxin family. Prx5 subfamily.</text>
</comment>
<dbReference type="GO" id="GO:0005739">
    <property type="term" value="C:mitochondrion"/>
    <property type="evidence" value="ECO:0007669"/>
    <property type="project" value="TreeGrafter"/>
</dbReference>
<name>A0A165BUK4_9APHY</name>
<dbReference type="FunCoup" id="A0A165BUK4">
    <property type="interactions" value="221"/>
</dbReference>
<dbReference type="GO" id="GO:0042744">
    <property type="term" value="P:hydrogen peroxide catabolic process"/>
    <property type="evidence" value="ECO:0007669"/>
    <property type="project" value="TreeGrafter"/>
</dbReference>
<evidence type="ECO:0000313" key="9">
    <source>
        <dbReference type="EMBL" id="KZT01681.1"/>
    </source>
</evidence>
<comment type="function">
    <text evidence="7">Thiol-specific peroxidase that catalyzes the reduction of hydrogen peroxide and organic hydroperoxides to water and alcohols, respectively. Plays a role in cell protection against oxidative stress by detoxifying peroxides.</text>
</comment>
<accession>A0A165BUK4</accession>
<evidence type="ECO:0000256" key="4">
    <source>
        <dbReference type="ARBA" id="ARBA00023002"/>
    </source>
</evidence>
<dbReference type="GO" id="GO:0005777">
    <property type="term" value="C:peroxisome"/>
    <property type="evidence" value="ECO:0007669"/>
    <property type="project" value="TreeGrafter"/>
</dbReference>
<evidence type="ECO:0000256" key="2">
    <source>
        <dbReference type="ARBA" id="ARBA00022559"/>
    </source>
</evidence>
<gene>
    <name evidence="9" type="ORF">LAESUDRAFT_663392</name>
</gene>
<sequence>MASLLSSATEMAHHAAVSLLSSSEVKVGSTIPTSVPVKENEADKTFTFKGISGKNLFIGVPGAFTGTCSAQIPGYIRHYDKFKEKGIDNIYVVAVNDVFVLKAWKDSMTDGAGTPIHFIADDKGAFVGALGMLFDATERLGAPRSKRFVLVTEGDTITELAVEPVTSGLTVTAADKILPLL</sequence>
<keyword evidence="4 7" id="KW-0560">Oxidoreductase</keyword>
<dbReference type="InParanoid" id="A0A165BUK4"/>
<dbReference type="OrthoDB" id="1882547at2759"/>
<keyword evidence="10" id="KW-1185">Reference proteome</keyword>
<evidence type="ECO:0000259" key="8">
    <source>
        <dbReference type="Pfam" id="PF08534"/>
    </source>
</evidence>
<organism evidence="9 10">
    <name type="scientific">Laetiporus sulphureus 93-53</name>
    <dbReference type="NCBI Taxonomy" id="1314785"/>
    <lineage>
        <taxon>Eukaryota</taxon>
        <taxon>Fungi</taxon>
        <taxon>Dikarya</taxon>
        <taxon>Basidiomycota</taxon>
        <taxon>Agaricomycotina</taxon>
        <taxon>Agaricomycetes</taxon>
        <taxon>Polyporales</taxon>
        <taxon>Laetiporus</taxon>
    </lineage>
</organism>